<protein>
    <submittedName>
        <fullName evidence="2">Uncharacterized protein LOC108558920 isoform X1</fullName>
    </submittedName>
</protein>
<gene>
    <name evidence="2" type="primary">LOC108558920</name>
</gene>
<organism evidence="1 2">
    <name type="scientific">Nicrophorus vespilloides</name>
    <name type="common">Boreal carrion beetle</name>
    <dbReference type="NCBI Taxonomy" id="110193"/>
    <lineage>
        <taxon>Eukaryota</taxon>
        <taxon>Metazoa</taxon>
        <taxon>Ecdysozoa</taxon>
        <taxon>Arthropoda</taxon>
        <taxon>Hexapoda</taxon>
        <taxon>Insecta</taxon>
        <taxon>Pterygota</taxon>
        <taxon>Neoptera</taxon>
        <taxon>Endopterygota</taxon>
        <taxon>Coleoptera</taxon>
        <taxon>Polyphaga</taxon>
        <taxon>Staphyliniformia</taxon>
        <taxon>Silphidae</taxon>
        <taxon>Nicrophorinae</taxon>
        <taxon>Nicrophorus</taxon>
    </lineage>
</organism>
<evidence type="ECO:0000313" key="1">
    <source>
        <dbReference type="Proteomes" id="UP000695000"/>
    </source>
</evidence>
<dbReference type="GeneID" id="108558920"/>
<name>A0ABM1MA75_NICVS</name>
<dbReference type="Proteomes" id="UP000695000">
    <property type="component" value="Unplaced"/>
</dbReference>
<accession>A0ABM1MA75</accession>
<evidence type="ECO:0000313" key="2">
    <source>
        <dbReference type="RefSeq" id="XP_017771475.1"/>
    </source>
</evidence>
<keyword evidence="1" id="KW-1185">Reference proteome</keyword>
<proteinExistence type="predicted"/>
<sequence length="210" mass="24983">MEYHVKKLELEFNNLSINNISDREIEGQFLFSDEDLQILVRNIEYFKEDSLSSWTRSQIIDWKKVAFNEYTAEQCMAAWESLIKKQRHCRIISEIDPDIKEQTMEPISVSSKFVHKNGNKRNLAKLVNSFVSRDKKQIYKSTLRVPNAKHSSCKKSLTFCKREMKFKNKTKNLCNKPKYTITQRLLEYLQEVKSLYNMHGIDVLVIYKHY</sequence>
<reference evidence="2" key="1">
    <citation type="submission" date="2025-08" db="UniProtKB">
        <authorList>
            <consortium name="RefSeq"/>
        </authorList>
    </citation>
    <scope>IDENTIFICATION</scope>
    <source>
        <tissue evidence="2">Whole Larva</tissue>
    </source>
</reference>
<dbReference type="RefSeq" id="XP_017771475.1">
    <property type="nucleotide sequence ID" value="XM_017915986.1"/>
</dbReference>